<evidence type="ECO:0000256" key="1">
    <source>
        <dbReference type="SAM" id="SignalP"/>
    </source>
</evidence>
<accession>A0A034WXL9</accession>
<reference evidence="2" key="1">
    <citation type="journal article" date="2014" name="BMC Genomics">
        <title>Characterizing the developmental transcriptome of the oriental fruit fly, Bactrocera dorsalis (Diptera: Tephritidae) through comparative genomic analysis with Drosophila melanogaster utilizing modENCODE datasets.</title>
        <authorList>
            <person name="Geib S.M."/>
            <person name="Calla B."/>
            <person name="Hall B."/>
            <person name="Hou S."/>
            <person name="Manoukis N.C."/>
        </authorList>
    </citation>
    <scope>NUCLEOTIDE SEQUENCE</scope>
    <source>
        <strain evidence="2">Punador</strain>
    </source>
</reference>
<dbReference type="PANTHER" id="PTHR20898">
    <property type="entry name" value="DAEDALUS ON 3-RELATED-RELATED"/>
    <property type="match status" value="1"/>
</dbReference>
<name>A0A034WXL9_BACDO</name>
<dbReference type="EMBL" id="GAKP01000409">
    <property type="protein sequence ID" value="JAC58543.1"/>
    <property type="molecule type" value="Transcribed_RNA"/>
</dbReference>
<dbReference type="KEGG" id="bdr:105227218"/>
<dbReference type="SMART" id="SM00697">
    <property type="entry name" value="DM8"/>
    <property type="match status" value="1"/>
</dbReference>
<dbReference type="PANTHER" id="PTHR20898:SF1">
    <property type="entry name" value="MD-2-RELATED LIPID-RECOGNITION DOMAIN-CONTAINING PROTEIN"/>
    <property type="match status" value="1"/>
</dbReference>
<feature type="chain" id="PRO_5044537598" evidence="1">
    <location>
        <begin position="24"/>
        <end position="200"/>
    </location>
</feature>
<dbReference type="AlphaFoldDB" id="A0A034WXL9"/>
<dbReference type="InterPro" id="IPR010512">
    <property type="entry name" value="DUF1091"/>
</dbReference>
<sequence length="200" mass="23319">MALRMKIFWLNFVFVLYCGWAAAEKVMRPSFKDVKVWSDEKYVTHKLAFDPKDPHLNFTLNVLKELHDVDLHTEIRIVQKKDPTYFFTSNSTMNFCRIISWRNASPIGALIHTYMKEYGNLIEKCPIVKGEYFIHRFWYPEDVTFATLPEVDFEINFSAYHVDASMNREMIINDHITGEGTVHDVNNVKPGLLALLPKVG</sequence>
<organism evidence="2">
    <name type="scientific">Bactrocera dorsalis</name>
    <name type="common">Oriental fruit fly</name>
    <name type="synonym">Dacus dorsalis</name>
    <dbReference type="NCBI Taxonomy" id="27457"/>
    <lineage>
        <taxon>Eukaryota</taxon>
        <taxon>Metazoa</taxon>
        <taxon>Ecdysozoa</taxon>
        <taxon>Arthropoda</taxon>
        <taxon>Hexapoda</taxon>
        <taxon>Insecta</taxon>
        <taxon>Pterygota</taxon>
        <taxon>Neoptera</taxon>
        <taxon>Endopterygota</taxon>
        <taxon>Diptera</taxon>
        <taxon>Brachycera</taxon>
        <taxon>Muscomorpha</taxon>
        <taxon>Tephritoidea</taxon>
        <taxon>Tephritidae</taxon>
        <taxon>Bactrocera</taxon>
        <taxon>Bactrocera</taxon>
    </lineage>
</organism>
<proteinExistence type="predicted"/>
<dbReference type="OrthoDB" id="8031286at2759"/>
<dbReference type="RefSeq" id="XP_011204762.2">
    <property type="nucleotide sequence ID" value="XM_011206460.4"/>
</dbReference>
<protein>
    <submittedName>
        <fullName evidence="2">Uncharacterized protein</fullName>
    </submittedName>
</protein>
<feature type="signal peptide" evidence="1">
    <location>
        <begin position="1"/>
        <end position="23"/>
    </location>
</feature>
<keyword evidence="1" id="KW-0732">Signal</keyword>
<dbReference type="GeneID" id="105227218"/>
<evidence type="ECO:0000313" key="2">
    <source>
        <dbReference type="EMBL" id="JAC58543.1"/>
    </source>
</evidence>
<dbReference type="Pfam" id="PF06477">
    <property type="entry name" value="DUF1091"/>
    <property type="match status" value="1"/>
</dbReference>